<name>A0AAF0PV85_SOLVR</name>
<evidence type="ECO:0000313" key="3">
    <source>
        <dbReference type="Proteomes" id="UP001234989"/>
    </source>
</evidence>
<organism evidence="2 3">
    <name type="scientific">Solanum verrucosum</name>
    <dbReference type="NCBI Taxonomy" id="315347"/>
    <lineage>
        <taxon>Eukaryota</taxon>
        <taxon>Viridiplantae</taxon>
        <taxon>Streptophyta</taxon>
        <taxon>Embryophyta</taxon>
        <taxon>Tracheophyta</taxon>
        <taxon>Spermatophyta</taxon>
        <taxon>Magnoliopsida</taxon>
        <taxon>eudicotyledons</taxon>
        <taxon>Gunneridae</taxon>
        <taxon>Pentapetalae</taxon>
        <taxon>asterids</taxon>
        <taxon>lamiids</taxon>
        <taxon>Solanales</taxon>
        <taxon>Solanaceae</taxon>
        <taxon>Solanoideae</taxon>
        <taxon>Solaneae</taxon>
        <taxon>Solanum</taxon>
    </lineage>
</organism>
<evidence type="ECO:0000256" key="1">
    <source>
        <dbReference type="SAM" id="Phobius"/>
    </source>
</evidence>
<keyword evidence="1" id="KW-1133">Transmembrane helix</keyword>
<keyword evidence="1" id="KW-0812">Transmembrane</keyword>
<protein>
    <submittedName>
        <fullName evidence="2">Uncharacterized protein</fullName>
    </submittedName>
</protein>
<evidence type="ECO:0000313" key="2">
    <source>
        <dbReference type="EMBL" id="WMV08554.1"/>
    </source>
</evidence>
<feature type="transmembrane region" description="Helical" evidence="1">
    <location>
        <begin position="54"/>
        <end position="73"/>
    </location>
</feature>
<reference evidence="2" key="1">
    <citation type="submission" date="2023-08" db="EMBL/GenBank/DDBJ databases">
        <title>A de novo genome assembly of Solanum verrucosum Schlechtendal, a Mexican diploid species geographically isolated from the other diploid A-genome species in potato relatives.</title>
        <authorList>
            <person name="Hosaka K."/>
        </authorList>
    </citation>
    <scope>NUCLEOTIDE SEQUENCE</scope>
    <source>
        <tissue evidence="2">Young leaves</tissue>
    </source>
</reference>
<accession>A0AAF0PV85</accession>
<feature type="transmembrane region" description="Helical" evidence="1">
    <location>
        <begin position="20"/>
        <end position="42"/>
    </location>
</feature>
<dbReference type="AlphaFoldDB" id="A0AAF0PV85"/>
<dbReference type="Proteomes" id="UP001234989">
    <property type="component" value="Chromosome 1"/>
</dbReference>
<keyword evidence="1" id="KW-0472">Membrane</keyword>
<dbReference type="EMBL" id="CP133612">
    <property type="protein sequence ID" value="WMV08554.1"/>
    <property type="molecule type" value="Genomic_DNA"/>
</dbReference>
<proteinExistence type="predicted"/>
<sequence length="144" mass="16384">MNVCRQHGGSKRIRLGYVVVWFRCAFLWTMFLAIFVLALRSGDWISPGIKKTGLCYLIMFGISSDISVCPFLVHPVSLPFWCLCLHCNLDITRHYQVSYAILFGIAILISLGTGKGRVCTLHFNCSLLFVLAVVRSFKIRKFFL</sequence>
<feature type="transmembrane region" description="Helical" evidence="1">
    <location>
        <begin position="118"/>
        <end position="137"/>
    </location>
</feature>
<feature type="transmembrane region" description="Helical" evidence="1">
    <location>
        <begin position="93"/>
        <end position="111"/>
    </location>
</feature>
<keyword evidence="3" id="KW-1185">Reference proteome</keyword>
<gene>
    <name evidence="2" type="ORF">MTR67_001939</name>
</gene>